<sequence>MVRPRRGDQAAPPPPVACASAPGPSVDAPNISAVRRPPRRLGTPRSPLPPRLLVLLPVPPIHRFVDIVMRESIAVLSMEVQEGTKRRGKQKKPPLLKQFRSPMAPMAVKSLGIKLMLTHLGSPSRAPVRSPSTVARTRNMAPPPELMDDVTTEIFLRLPPDEPDHLIRASLVCKRWLCLLSDPDFLCRYRAFHRVPPLLGLLHRCQVFEGDPVPRLIPTTAVPLTPCPYFRQALDCHHGRVLLHADDDDWYLIVWDPVTGDQQRVPEPGIDWLIYTAAVFCAVSGCDHTNCHGGPFRVVFIATDEYDNQVKACMYSSETCVWSKRAILDSGCEAYVQHRLDALNNGGGLGMLYTPYVEPRRGAIVGDEFYFTLRWGNAIVKYDWRNNCLSMINPPSSNTNDIALMEMEDNALGFACIEGSSLYLWSRNVKAEGSEEWMQCRHIELDGVIPVSNPNDEAFVVGSAEGLGVIFVTTVSPIPQILSLHSTESTMAAPPPELIDDVTAEIFLRLPPDEPEHLFRASLVCKRWHRVISDPAFLRRYRAFHGAPPLLGLLHLLQVLEGDPAPRFTPTTALPAFPHPGAEADERSGAQAVDCRHGRVLMLVWGDGSSFYLVWDPVMGDRHSLPIPDIHPLVDTAAVLCATDDCDHLDCHGGPFRVVHIATDQYEDIVKASVYSSETGAWSTPVSLGNDCESYVEHKQDAENNSILGRFYTPYVQPRRVALVEDKIYCTLRWRNAIVKYDLGNDCLSMINPPSRNVYYVALMEMENSSLGFAYIEDFSLYLWSRKVNSRVGEWGQCKVIKLDGIIPVAGPDDEALVVGSAEGVGVMFVSSGAGLFMIKINSGKVMKVDEPGVYFSVLPYMSFYTPGTALDLACLITVINHLPLIVAHFRSNAQDSLISEVPLNKKSHSCLSSRARAFLFPINPQPNPRRRSSTDHGRTMAPPPPELIDDLAAEIFLHLPPDEPGHLFRASLVCKPWRRVLTGPYFRRHYRAFHRTPPLLGYIQRLQVLQGDPDPRLIPTTAVPLTPNPSFRRALDYRHGRVLVHVYGRFGHLLVWDPITGEQQRVPDVNIHWLIYTAAVFCAVRDCDHLDCHGGPFRLVFLATGDDDELIKATVYSSETVAWSVPVSLPESCLPPRVGDERFRSPYVQPRRVALIGDDIYFTLRRDNAIIKYDLGHNCLSVINPPSCDAYYITLMEMEDGTLGFSYIQDWNLYLWSRKVSSEGAAEWVQSRVIELEGMIPVADPGSEAVVVGSAEGVGVIFVTTVAGLFTFDLKSGRVKKIDEPGVYFSILPYMSFYTPGTVLVLAQLFSLKDVLLSSNMAEAFRLTPGAFGGSSVFVTKV</sequence>
<dbReference type="Pfam" id="PF00646">
    <property type="entry name" value="F-box"/>
    <property type="match status" value="2"/>
</dbReference>
<feature type="transmembrane region" description="Helical" evidence="2">
    <location>
        <begin position="1287"/>
        <end position="1311"/>
    </location>
</feature>
<comment type="caution">
    <text evidence="4">The sequence shown here is derived from an EMBL/GenBank/DDBJ whole genome shotgun (WGS) entry which is preliminary data.</text>
</comment>
<name>A0A5J9VZ66_9POAL</name>
<gene>
    <name evidence="4" type="ORF">EJB05_14416</name>
</gene>
<dbReference type="InterPro" id="IPR036047">
    <property type="entry name" value="F-box-like_dom_sf"/>
</dbReference>
<accession>A0A5J9VZ66</accession>
<dbReference type="InterPro" id="IPR056594">
    <property type="entry name" value="AT5G49610-like_b-prop"/>
</dbReference>
<feature type="region of interest" description="Disordered" evidence="1">
    <location>
        <begin position="1"/>
        <end position="46"/>
    </location>
</feature>
<dbReference type="Pfam" id="PF12937">
    <property type="entry name" value="F-box-like"/>
    <property type="match status" value="1"/>
</dbReference>
<feature type="non-terminal residue" evidence="4">
    <location>
        <position position="1"/>
    </location>
</feature>
<feature type="region of interest" description="Disordered" evidence="1">
    <location>
        <begin position="122"/>
        <end position="143"/>
    </location>
</feature>
<evidence type="ECO:0000313" key="5">
    <source>
        <dbReference type="Proteomes" id="UP000324897"/>
    </source>
</evidence>
<reference evidence="4 5" key="1">
    <citation type="journal article" date="2019" name="Sci. Rep.">
        <title>A high-quality genome of Eragrostis curvula grass provides insights into Poaceae evolution and supports new strategies to enhance forage quality.</title>
        <authorList>
            <person name="Carballo J."/>
            <person name="Santos B.A.C.M."/>
            <person name="Zappacosta D."/>
            <person name="Garbus I."/>
            <person name="Selva J.P."/>
            <person name="Gallo C.A."/>
            <person name="Diaz A."/>
            <person name="Albertini E."/>
            <person name="Caccamo M."/>
            <person name="Echenique V."/>
        </authorList>
    </citation>
    <scope>NUCLEOTIDE SEQUENCE [LARGE SCALE GENOMIC DNA]</scope>
    <source>
        <strain evidence="5">cv. Victoria</strain>
        <tissue evidence="4">Leaf</tissue>
    </source>
</reference>
<organism evidence="4 5">
    <name type="scientific">Eragrostis curvula</name>
    <name type="common">weeping love grass</name>
    <dbReference type="NCBI Taxonomy" id="38414"/>
    <lineage>
        <taxon>Eukaryota</taxon>
        <taxon>Viridiplantae</taxon>
        <taxon>Streptophyta</taxon>
        <taxon>Embryophyta</taxon>
        <taxon>Tracheophyta</taxon>
        <taxon>Spermatophyta</taxon>
        <taxon>Magnoliopsida</taxon>
        <taxon>Liliopsida</taxon>
        <taxon>Poales</taxon>
        <taxon>Poaceae</taxon>
        <taxon>PACMAD clade</taxon>
        <taxon>Chloridoideae</taxon>
        <taxon>Eragrostideae</taxon>
        <taxon>Eragrostidinae</taxon>
        <taxon>Eragrostis</taxon>
    </lineage>
</organism>
<protein>
    <recommendedName>
        <fullName evidence="3">F-box domain-containing protein</fullName>
    </recommendedName>
</protein>
<keyword evidence="2" id="KW-0472">Membrane</keyword>
<keyword evidence="2" id="KW-1133">Transmembrane helix</keyword>
<feature type="domain" description="F-box" evidence="3">
    <location>
        <begin position="948"/>
        <end position="991"/>
    </location>
</feature>
<dbReference type="SUPFAM" id="SSF81383">
    <property type="entry name" value="F-box domain"/>
    <property type="match status" value="3"/>
</dbReference>
<dbReference type="OrthoDB" id="618709at2759"/>
<dbReference type="PANTHER" id="PTHR32133:SF307">
    <property type="entry name" value="OS08G0299600 PROTEIN"/>
    <property type="match status" value="1"/>
</dbReference>
<dbReference type="InterPro" id="IPR001810">
    <property type="entry name" value="F-box_dom"/>
</dbReference>
<feature type="domain" description="F-box" evidence="3">
    <location>
        <begin position="498"/>
        <end position="541"/>
    </location>
</feature>
<dbReference type="PANTHER" id="PTHR32133">
    <property type="entry name" value="OS07G0120400 PROTEIN"/>
    <property type="match status" value="1"/>
</dbReference>
<keyword evidence="5" id="KW-1185">Reference proteome</keyword>
<dbReference type="EMBL" id="RWGY01000007">
    <property type="protein sequence ID" value="TVU40931.1"/>
    <property type="molecule type" value="Genomic_DNA"/>
</dbReference>
<dbReference type="Gene3D" id="1.20.1280.50">
    <property type="match status" value="3"/>
</dbReference>
<evidence type="ECO:0000256" key="2">
    <source>
        <dbReference type="SAM" id="Phobius"/>
    </source>
</evidence>
<dbReference type="SMART" id="SM00256">
    <property type="entry name" value="FBOX"/>
    <property type="match status" value="3"/>
</dbReference>
<evidence type="ECO:0000259" key="3">
    <source>
        <dbReference type="SMART" id="SM00256"/>
    </source>
</evidence>
<dbReference type="Proteomes" id="UP000324897">
    <property type="component" value="Chromosome 4"/>
</dbReference>
<keyword evidence="2" id="KW-0812">Transmembrane</keyword>
<feature type="domain" description="F-box" evidence="3">
    <location>
        <begin position="146"/>
        <end position="189"/>
    </location>
</feature>
<dbReference type="Gramene" id="TVU40931">
    <property type="protein sequence ID" value="TVU40931"/>
    <property type="gene ID" value="EJB05_14416"/>
</dbReference>
<evidence type="ECO:0000313" key="4">
    <source>
        <dbReference type="EMBL" id="TVU40931.1"/>
    </source>
</evidence>
<proteinExistence type="predicted"/>
<dbReference type="Pfam" id="PF23635">
    <property type="entry name" value="Beta-prop_AT5G49610-like"/>
    <property type="match status" value="1"/>
</dbReference>
<evidence type="ECO:0000256" key="1">
    <source>
        <dbReference type="SAM" id="MobiDB-lite"/>
    </source>
</evidence>
<feature type="transmembrane region" description="Helical" evidence="2">
    <location>
        <begin position="1250"/>
        <end position="1275"/>
    </location>
</feature>